<dbReference type="Proteomes" id="UP000678317">
    <property type="component" value="Unassembled WGS sequence"/>
</dbReference>
<protein>
    <submittedName>
        <fullName evidence="2">Uncharacterized protein</fullName>
    </submittedName>
</protein>
<dbReference type="RefSeq" id="WP_208290274.1">
    <property type="nucleotide sequence ID" value="NZ_CP074404.1"/>
</dbReference>
<feature type="transmembrane region" description="Helical" evidence="1">
    <location>
        <begin position="42"/>
        <end position="64"/>
    </location>
</feature>
<sequence length="93" mass="10223">MSRKRKKKHDERAARWGLAGLGFAVLAAPVAIWGFFDEPAGWASASAGVCLTLGIVCWVVATIVDARAEQVSGWRVIGRTLSAPFRYLYHFMV</sequence>
<evidence type="ECO:0000313" key="3">
    <source>
        <dbReference type="Proteomes" id="UP000678317"/>
    </source>
</evidence>
<comment type="caution">
    <text evidence="2">The sequence shown here is derived from an EMBL/GenBank/DDBJ whole genome shotgun (WGS) entry which is preliminary data.</text>
</comment>
<dbReference type="EMBL" id="JAGFBM010000009">
    <property type="protein sequence ID" value="MBO3086159.1"/>
    <property type="molecule type" value="Genomic_DNA"/>
</dbReference>
<evidence type="ECO:0000313" key="2">
    <source>
        <dbReference type="EMBL" id="MBO3086159.1"/>
    </source>
</evidence>
<keyword evidence="1" id="KW-1133">Transmembrane helix</keyword>
<organism evidence="2 3">
    <name type="scientific">Cellulomonas fengjieae</name>
    <dbReference type="NCBI Taxonomy" id="2819978"/>
    <lineage>
        <taxon>Bacteria</taxon>
        <taxon>Bacillati</taxon>
        <taxon>Actinomycetota</taxon>
        <taxon>Actinomycetes</taxon>
        <taxon>Micrococcales</taxon>
        <taxon>Cellulomonadaceae</taxon>
        <taxon>Cellulomonas</taxon>
    </lineage>
</organism>
<feature type="transmembrane region" description="Helical" evidence="1">
    <location>
        <begin position="16"/>
        <end position="36"/>
    </location>
</feature>
<keyword evidence="1" id="KW-0812">Transmembrane</keyword>
<keyword evidence="1" id="KW-0472">Membrane</keyword>
<proteinExistence type="predicted"/>
<keyword evidence="3" id="KW-1185">Reference proteome</keyword>
<name>A0ABS3SKZ4_9CELL</name>
<reference evidence="2 3" key="1">
    <citation type="submission" date="2021-03" db="EMBL/GenBank/DDBJ databases">
        <title>novel species in genus Cellulomonas.</title>
        <authorList>
            <person name="Zhang G."/>
        </authorList>
    </citation>
    <scope>NUCLEOTIDE SEQUENCE [LARGE SCALE GENOMIC DNA]</scope>
    <source>
        <strain evidence="3">zg-ZUI188</strain>
    </source>
</reference>
<gene>
    <name evidence="2" type="ORF">J4035_16065</name>
</gene>
<accession>A0ABS3SKZ4</accession>
<evidence type="ECO:0000256" key="1">
    <source>
        <dbReference type="SAM" id="Phobius"/>
    </source>
</evidence>